<keyword evidence="3" id="KW-1185">Reference proteome</keyword>
<evidence type="ECO:0000313" key="3">
    <source>
        <dbReference type="Proteomes" id="UP001362999"/>
    </source>
</evidence>
<evidence type="ECO:0000256" key="1">
    <source>
        <dbReference type="SAM" id="MobiDB-lite"/>
    </source>
</evidence>
<proteinExistence type="predicted"/>
<sequence length="405" mass="43882">MPVFFHNPASEAEALLRECIKPPKLDDFDLTPCPSTYNHGFQLDMGEVDPERLSSWKLTCGGNLEPASQNAPPRCATQWGKKAPPAKVHERRRMLNDYIPRSNALYNASNALREYELAMATLHQLWWGEGGGECAALPPNAAERMADGLAQLDRTMEYLNAQSLPDAPAVLDVPIQKGKDPVIMSDVSDIEGITDIAGNAVLALEDETLALVTPSNGCVVTVVADFKANTAPYVMKCYVPDPTSWSIYDYDFPHADQSFLLYSPIDDNYSDKVSGIDLAGRGKYLVLRNRTLKSLGSAVLSAWESRARDSAEFVSEAAGAEDNEQDQEGMAGPSRSALVRADSSSAEATGRGSSKRKAAPASAPDADADAPLTKKQRLVAHGNAHSLPFMINSDEWSDPEVIVLN</sequence>
<dbReference type="AlphaFoldDB" id="A0AAW0DQE8"/>
<reference evidence="2 3" key="1">
    <citation type="journal article" date="2024" name="J Genomics">
        <title>Draft genome sequencing and assembly of Favolaschia claudopus CIRM-BRFM 2984 isolated from oak limbs.</title>
        <authorList>
            <person name="Navarro D."/>
            <person name="Drula E."/>
            <person name="Chaduli D."/>
            <person name="Cazenave R."/>
            <person name="Ahrendt S."/>
            <person name="Wang J."/>
            <person name="Lipzen A."/>
            <person name="Daum C."/>
            <person name="Barry K."/>
            <person name="Grigoriev I.V."/>
            <person name="Favel A."/>
            <person name="Rosso M.N."/>
            <person name="Martin F."/>
        </authorList>
    </citation>
    <scope>NUCLEOTIDE SEQUENCE [LARGE SCALE GENOMIC DNA]</scope>
    <source>
        <strain evidence="2 3">CIRM-BRFM 2984</strain>
    </source>
</reference>
<dbReference type="Proteomes" id="UP001362999">
    <property type="component" value="Unassembled WGS sequence"/>
</dbReference>
<comment type="caution">
    <text evidence="2">The sequence shown here is derived from an EMBL/GenBank/DDBJ whole genome shotgun (WGS) entry which is preliminary data.</text>
</comment>
<protein>
    <submittedName>
        <fullName evidence="2">Uncharacterized protein</fullName>
    </submittedName>
</protein>
<organism evidence="2 3">
    <name type="scientific">Favolaschia claudopus</name>
    <dbReference type="NCBI Taxonomy" id="2862362"/>
    <lineage>
        <taxon>Eukaryota</taxon>
        <taxon>Fungi</taxon>
        <taxon>Dikarya</taxon>
        <taxon>Basidiomycota</taxon>
        <taxon>Agaricomycotina</taxon>
        <taxon>Agaricomycetes</taxon>
        <taxon>Agaricomycetidae</taxon>
        <taxon>Agaricales</taxon>
        <taxon>Marasmiineae</taxon>
        <taxon>Mycenaceae</taxon>
        <taxon>Favolaschia</taxon>
    </lineage>
</organism>
<feature type="region of interest" description="Disordered" evidence="1">
    <location>
        <begin position="314"/>
        <end position="375"/>
    </location>
</feature>
<gene>
    <name evidence="2" type="ORF">R3P38DRAFT_3171008</name>
</gene>
<dbReference type="EMBL" id="JAWWNJ010000006">
    <property type="protein sequence ID" value="KAK7053674.1"/>
    <property type="molecule type" value="Genomic_DNA"/>
</dbReference>
<evidence type="ECO:0000313" key="2">
    <source>
        <dbReference type="EMBL" id="KAK7053674.1"/>
    </source>
</evidence>
<feature type="compositionally biased region" description="Low complexity" evidence="1">
    <location>
        <begin position="359"/>
        <end position="371"/>
    </location>
</feature>
<name>A0AAW0DQE8_9AGAR</name>
<accession>A0AAW0DQE8</accession>